<accession>A0A557ZWF0</accession>
<feature type="transmembrane region" description="Helical" evidence="1">
    <location>
        <begin position="184"/>
        <end position="203"/>
    </location>
</feature>
<evidence type="ECO:0000313" key="2">
    <source>
        <dbReference type="EMBL" id="TVT16334.1"/>
    </source>
</evidence>
<organism evidence="2 3">
    <name type="scientific">Amycolatopsis acidiphila</name>
    <dbReference type="NCBI Taxonomy" id="715473"/>
    <lineage>
        <taxon>Bacteria</taxon>
        <taxon>Bacillati</taxon>
        <taxon>Actinomycetota</taxon>
        <taxon>Actinomycetes</taxon>
        <taxon>Pseudonocardiales</taxon>
        <taxon>Pseudonocardiaceae</taxon>
        <taxon>Amycolatopsis</taxon>
    </lineage>
</organism>
<name>A0A557ZWF0_9PSEU</name>
<sequence length="207" mass="20603">MRARTADVVASVALAGASGAVDLLALADLGGAFASVVTGNLVNTGFGLGTADLARILPSVTAVVAFAAGVIAWTVVWRRSLLGPLFAELVLLLGVLAGWLATGTHPGRSVALVLLALAALAMGGQSVAALRLGAATTYLTGALTNALHDLVSGKAGGRRAAARQLLALVLGALAAAGLRGVLRWAVPVLPVVLLVIAITAVLVRKRG</sequence>
<keyword evidence="1" id="KW-0812">Transmembrane</keyword>
<dbReference type="PANTHER" id="PTHR37314:SF4">
    <property type="entry name" value="UPF0700 TRANSMEMBRANE PROTEIN YOAK"/>
    <property type="match status" value="1"/>
</dbReference>
<reference evidence="2 3" key="1">
    <citation type="submission" date="2019-07" db="EMBL/GenBank/DDBJ databases">
        <title>New species of Amycolatopsis and Streptomyces.</title>
        <authorList>
            <person name="Duangmal K."/>
            <person name="Teo W.F.A."/>
            <person name="Lipun K."/>
        </authorList>
    </citation>
    <scope>NUCLEOTIDE SEQUENCE [LARGE SCALE GENOMIC DNA]</scope>
    <source>
        <strain evidence="2 3">JCM 30562</strain>
    </source>
</reference>
<dbReference type="Proteomes" id="UP000318578">
    <property type="component" value="Unassembled WGS sequence"/>
</dbReference>
<comment type="caution">
    <text evidence="2">The sequence shown here is derived from an EMBL/GenBank/DDBJ whole genome shotgun (WGS) entry which is preliminary data.</text>
</comment>
<dbReference type="PANTHER" id="PTHR37314">
    <property type="entry name" value="SLR0142 PROTEIN"/>
    <property type="match status" value="1"/>
</dbReference>
<keyword evidence="1" id="KW-1133">Transmembrane helix</keyword>
<dbReference type="AlphaFoldDB" id="A0A557ZWF0"/>
<keyword evidence="1" id="KW-0472">Membrane</keyword>
<dbReference type="OrthoDB" id="3298766at2"/>
<feature type="transmembrane region" description="Helical" evidence="1">
    <location>
        <begin position="81"/>
        <end position="101"/>
    </location>
</feature>
<feature type="transmembrane region" description="Helical" evidence="1">
    <location>
        <begin position="113"/>
        <end position="139"/>
    </location>
</feature>
<feature type="transmembrane region" description="Helical" evidence="1">
    <location>
        <begin position="53"/>
        <end position="74"/>
    </location>
</feature>
<dbReference type="RefSeq" id="WP_144644566.1">
    <property type="nucleotide sequence ID" value="NZ_BNAX01000036.1"/>
</dbReference>
<dbReference type="EMBL" id="VJZA01000103">
    <property type="protein sequence ID" value="TVT16334.1"/>
    <property type="molecule type" value="Genomic_DNA"/>
</dbReference>
<protein>
    <submittedName>
        <fullName evidence="2">DUF1275 domain-containing protein</fullName>
    </submittedName>
</protein>
<proteinExistence type="predicted"/>
<dbReference type="InterPro" id="IPR010699">
    <property type="entry name" value="DUF1275"/>
</dbReference>
<evidence type="ECO:0000256" key="1">
    <source>
        <dbReference type="SAM" id="Phobius"/>
    </source>
</evidence>
<gene>
    <name evidence="2" type="ORF">FNH06_34805</name>
</gene>
<dbReference type="Pfam" id="PF06912">
    <property type="entry name" value="DUF1275"/>
    <property type="match status" value="1"/>
</dbReference>
<feature type="transmembrane region" description="Helical" evidence="1">
    <location>
        <begin position="160"/>
        <end position="178"/>
    </location>
</feature>
<evidence type="ECO:0000313" key="3">
    <source>
        <dbReference type="Proteomes" id="UP000318578"/>
    </source>
</evidence>
<keyword evidence="3" id="KW-1185">Reference proteome</keyword>